<sequence>MAQTNTPGNEGAWAALSGEPPAALFPTLSPQGLALWRRMCQHPQAPLFRNQSGPRLSAAAQQACRWRQVLWRHAPLPPPGLPGRRPWWLHAWLARRWGHIPAWAGLAPRPLPWPQMPTHQRADLSADLARHVWATHPRAAQEPLICFSTSGATGHPLKVPSLPSVAADYRAFHQRALAHFGIHLRAGAGQVGVVLAGFQQRCFTYASVNPLQGDCGVVKLNLAPHEWRQPEDRAAYLDALAPELISGDPVSLAELAQLPLQHRPRALLSTSMALSQGLRQHLEARLACPVLDLYSMNEAGPMAVWHPAEQAWQPLQPGLFIEIVDERGQALPEGELGEITLTGGFNPLLPLLRYRTGDHARWVRRPSGWMLADLHGRSPVRFVTTQGQWLNNIELTHLLQRHPLRRWAVHQASSGALHLRLDPLPSGPTLQGIEQGLRHLLGPWPLHTSALTADDKVRQYTRDET</sequence>
<dbReference type="SUPFAM" id="SSF56801">
    <property type="entry name" value="Acetyl-CoA synthetase-like"/>
    <property type="match status" value="1"/>
</dbReference>
<dbReference type="RefSeq" id="WP_210810389.1">
    <property type="nucleotide sequence ID" value="NZ_JAGQDG010000006.1"/>
</dbReference>
<comment type="caution">
    <text evidence="1">The sequence shown here is derived from an EMBL/GenBank/DDBJ whole genome shotgun (WGS) entry which is preliminary data.</text>
</comment>
<dbReference type="InterPro" id="IPR053158">
    <property type="entry name" value="CapK_Type1_Caps_Biosynth"/>
</dbReference>
<protein>
    <submittedName>
        <fullName evidence="1">Capsule biosynthesis protein CapK</fullName>
    </submittedName>
</protein>
<keyword evidence="2" id="KW-1185">Reference proteome</keyword>
<evidence type="ECO:0000313" key="1">
    <source>
        <dbReference type="EMBL" id="MBQ0936990.1"/>
    </source>
</evidence>
<dbReference type="Gene3D" id="3.40.50.12780">
    <property type="entry name" value="N-terminal domain of ligase-like"/>
    <property type="match status" value="1"/>
</dbReference>
<accession>A0ABS5E0Q4</accession>
<dbReference type="PANTHER" id="PTHR36932">
    <property type="entry name" value="CAPSULAR POLYSACCHARIDE BIOSYNTHESIS PROTEIN"/>
    <property type="match status" value="1"/>
</dbReference>
<name>A0ABS5E0Q4_9BURK</name>
<dbReference type="EMBL" id="JAGQDG010000006">
    <property type="protein sequence ID" value="MBQ0936990.1"/>
    <property type="molecule type" value="Genomic_DNA"/>
</dbReference>
<dbReference type="Proteomes" id="UP000672097">
    <property type="component" value="Unassembled WGS sequence"/>
</dbReference>
<proteinExistence type="predicted"/>
<evidence type="ECO:0000313" key="2">
    <source>
        <dbReference type="Proteomes" id="UP000672097"/>
    </source>
</evidence>
<reference evidence="1 2" key="1">
    <citation type="submission" date="2021-04" db="EMBL/GenBank/DDBJ databases">
        <title>The genome sequence of type strain Ideonella paludis KCTC 32238.</title>
        <authorList>
            <person name="Liu Y."/>
        </authorList>
    </citation>
    <scope>NUCLEOTIDE SEQUENCE [LARGE SCALE GENOMIC DNA]</scope>
    <source>
        <strain evidence="1 2">KCTC 32238</strain>
    </source>
</reference>
<gene>
    <name evidence="1" type="ORF">KAK11_16805</name>
</gene>
<dbReference type="PANTHER" id="PTHR36932:SF1">
    <property type="entry name" value="CAPSULAR POLYSACCHARIDE BIOSYNTHESIS PROTEIN"/>
    <property type="match status" value="1"/>
</dbReference>
<dbReference type="InterPro" id="IPR042099">
    <property type="entry name" value="ANL_N_sf"/>
</dbReference>
<organism evidence="1 2">
    <name type="scientific">Ideonella paludis</name>
    <dbReference type="NCBI Taxonomy" id="1233411"/>
    <lineage>
        <taxon>Bacteria</taxon>
        <taxon>Pseudomonadati</taxon>
        <taxon>Pseudomonadota</taxon>
        <taxon>Betaproteobacteria</taxon>
        <taxon>Burkholderiales</taxon>
        <taxon>Sphaerotilaceae</taxon>
        <taxon>Ideonella</taxon>
    </lineage>
</organism>